<organism evidence="3 4">
    <name type="scientific">Tetragenococcus solitarius</name>
    <dbReference type="NCBI Taxonomy" id="71453"/>
    <lineage>
        <taxon>Bacteria</taxon>
        <taxon>Bacillati</taxon>
        <taxon>Bacillota</taxon>
        <taxon>Bacilli</taxon>
        <taxon>Lactobacillales</taxon>
        <taxon>Enterococcaceae</taxon>
        <taxon>Tetragenococcus</taxon>
    </lineage>
</organism>
<feature type="transmembrane region" description="Helical" evidence="1">
    <location>
        <begin position="109"/>
        <end position="138"/>
    </location>
</feature>
<dbReference type="InterPro" id="IPR051599">
    <property type="entry name" value="Cell_Envelope_Assoc"/>
</dbReference>
<reference evidence="3 4" key="1">
    <citation type="journal article" date="2019" name="Int. J. Syst. Evol. Microbiol.">
        <title>The Global Catalogue of Microorganisms (GCM) 10K type strain sequencing project: providing services to taxonomists for standard genome sequencing and annotation.</title>
        <authorList>
            <consortium name="The Broad Institute Genomics Platform"/>
            <consortium name="The Broad Institute Genome Sequencing Center for Infectious Disease"/>
            <person name="Wu L."/>
            <person name="Ma J."/>
        </authorList>
    </citation>
    <scope>NUCLEOTIDE SEQUENCE [LARGE SCALE GENOMIC DNA]</scope>
    <source>
        <strain evidence="3 4">JCM 8736</strain>
    </source>
</reference>
<keyword evidence="1" id="KW-1133">Transmembrane helix</keyword>
<feature type="transmembrane region" description="Helical" evidence="1">
    <location>
        <begin position="181"/>
        <end position="203"/>
    </location>
</feature>
<dbReference type="InterPro" id="IPR003848">
    <property type="entry name" value="DUF218"/>
</dbReference>
<dbReference type="InterPro" id="IPR014729">
    <property type="entry name" value="Rossmann-like_a/b/a_fold"/>
</dbReference>
<keyword evidence="1" id="KW-0812">Transmembrane</keyword>
<accession>A0ABN3Y7G3</accession>
<feature type="transmembrane region" description="Helical" evidence="1">
    <location>
        <begin position="6"/>
        <end position="23"/>
    </location>
</feature>
<dbReference type="EMBL" id="BAAAXQ010000057">
    <property type="protein sequence ID" value="GAA3020875.1"/>
    <property type="molecule type" value="Genomic_DNA"/>
</dbReference>
<feature type="transmembrane region" description="Helical" evidence="1">
    <location>
        <begin position="379"/>
        <end position="400"/>
    </location>
</feature>
<feature type="transmembrane region" description="Helical" evidence="1">
    <location>
        <begin position="81"/>
        <end position="103"/>
    </location>
</feature>
<gene>
    <name evidence="3" type="ORF">GCM10019998_16520</name>
</gene>
<dbReference type="RefSeq" id="WP_068709376.1">
    <property type="nucleotide sequence ID" value="NZ_BAAAXQ010000057.1"/>
</dbReference>
<dbReference type="PANTHER" id="PTHR30336:SF18">
    <property type="entry name" value="MEMBRANE PROTEIN"/>
    <property type="match status" value="1"/>
</dbReference>
<dbReference type="Proteomes" id="UP001501577">
    <property type="component" value="Unassembled WGS sequence"/>
</dbReference>
<feature type="transmembrane region" description="Helical" evidence="1">
    <location>
        <begin position="57"/>
        <end position="74"/>
    </location>
</feature>
<feature type="domain" description="DUF218" evidence="2">
    <location>
        <begin position="219"/>
        <end position="368"/>
    </location>
</feature>
<sequence>MNFWHIPWFIFPYLLLIFIFIKWHKKSNKPDLFFKLAYGSFFYLFLYLGVIEAQNKSYFFLVPLLFFVFFSSVYSRQKARLINGFLFNLFIGTFGIYLLYNFFITYDVIVFALLFLVGIFVAIVGLFGFVGLMVLFYWNALVVIRRESHSLANLLTLILAILMTAWLIYDSMIAKMLPNWASLLLSILPVIFSYFIFTFLNFLSASILYQFNRPSYDQDFIIVLGAGLVHGAEVSPLLANRIKRAIDFYYEQRKHTRHLVKLVMSGGQGPDEKVAEAVAMKEYALQRGIQAEDILIESNSTTTFENMKYSKEIIDQSEVKNPKVIFSSNNYHIFRAGIFAKMAHLKAEGIGAKTAFYYLPNAFLREFIAIIAMKRKLHFTFVGILATLLLLSAIVSQMFVL</sequence>
<protein>
    <submittedName>
        <fullName evidence="3">YdcF family protein</fullName>
    </submittedName>
</protein>
<evidence type="ECO:0000259" key="2">
    <source>
        <dbReference type="Pfam" id="PF02698"/>
    </source>
</evidence>
<evidence type="ECO:0000313" key="3">
    <source>
        <dbReference type="EMBL" id="GAA3020875.1"/>
    </source>
</evidence>
<keyword evidence="1" id="KW-0472">Membrane</keyword>
<dbReference type="Gene3D" id="3.40.50.620">
    <property type="entry name" value="HUPs"/>
    <property type="match status" value="1"/>
</dbReference>
<dbReference type="PANTHER" id="PTHR30336">
    <property type="entry name" value="INNER MEMBRANE PROTEIN, PROBABLE PERMEASE"/>
    <property type="match status" value="1"/>
</dbReference>
<keyword evidence="4" id="KW-1185">Reference proteome</keyword>
<name>A0ABN3Y7G3_9ENTE</name>
<feature type="transmembrane region" description="Helical" evidence="1">
    <location>
        <begin position="32"/>
        <end position="51"/>
    </location>
</feature>
<evidence type="ECO:0000313" key="4">
    <source>
        <dbReference type="Proteomes" id="UP001501577"/>
    </source>
</evidence>
<feature type="transmembrane region" description="Helical" evidence="1">
    <location>
        <begin position="150"/>
        <end position="169"/>
    </location>
</feature>
<comment type="caution">
    <text evidence="3">The sequence shown here is derived from an EMBL/GenBank/DDBJ whole genome shotgun (WGS) entry which is preliminary data.</text>
</comment>
<dbReference type="CDD" id="cd06259">
    <property type="entry name" value="YdcF-like"/>
    <property type="match status" value="1"/>
</dbReference>
<proteinExistence type="predicted"/>
<dbReference type="Pfam" id="PF02698">
    <property type="entry name" value="DUF218"/>
    <property type="match status" value="1"/>
</dbReference>
<evidence type="ECO:0000256" key="1">
    <source>
        <dbReference type="SAM" id="Phobius"/>
    </source>
</evidence>